<accession>A0A377XJL8</accession>
<evidence type="ECO:0000256" key="3">
    <source>
        <dbReference type="SAM" id="MobiDB-lite"/>
    </source>
</evidence>
<feature type="region of interest" description="Disordered" evidence="3">
    <location>
        <begin position="1"/>
        <end position="22"/>
    </location>
</feature>
<evidence type="ECO:0000259" key="4">
    <source>
        <dbReference type="Pfam" id="PF20514"/>
    </source>
</evidence>
<gene>
    <name evidence="5" type="ORF">NCTC5047_04766</name>
</gene>
<keyword evidence="2" id="KW-0560">Oxidoreductase</keyword>
<evidence type="ECO:0000256" key="1">
    <source>
        <dbReference type="ARBA" id="ARBA00022964"/>
    </source>
</evidence>
<evidence type="ECO:0000313" key="5">
    <source>
        <dbReference type="EMBL" id="STT83749.1"/>
    </source>
</evidence>
<name>A0A377XJL8_KLEPN</name>
<dbReference type="Proteomes" id="UP000254340">
    <property type="component" value="Unassembled WGS sequence"/>
</dbReference>
<proteinExistence type="predicted"/>
<protein>
    <submittedName>
        <fullName evidence="5">Cupin family protein</fullName>
    </submittedName>
</protein>
<feature type="domain" description="ROXA-like winged helix" evidence="4">
    <location>
        <begin position="40"/>
        <end position="151"/>
    </location>
</feature>
<evidence type="ECO:0000256" key="2">
    <source>
        <dbReference type="ARBA" id="ARBA00023002"/>
    </source>
</evidence>
<dbReference type="InterPro" id="IPR046799">
    <property type="entry name" value="ROXA-like_wH"/>
</dbReference>
<sequence length="156" mass="17897">MLENDLGGEHYSDPDLTCREHPGRVEEYELERLRTMMIDMIRQPEDFKQWFGSFVTTPRHELDIAPAEPPYEEEEVVDALLGGEKLSRLSGLRVLHIGDSFFVHSEQLDTTDAEALDALCRYTSLGQEELGSGLQNPAFVSELTRLINQGYRYFEE</sequence>
<dbReference type="Pfam" id="PF20514">
    <property type="entry name" value="WHD_ROXA"/>
    <property type="match status" value="1"/>
</dbReference>
<dbReference type="AlphaFoldDB" id="A0A377XJL8"/>
<evidence type="ECO:0000313" key="6">
    <source>
        <dbReference type="Proteomes" id="UP000254340"/>
    </source>
</evidence>
<dbReference type="Gene3D" id="3.40.366.30">
    <property type="entry name" value="50S ribosomal protein L16 arginine hydroxylase, Chain A, Domain 2"/>
    <property type="match status" value="1"/>
</dbReference>
<dbReference type="GO" id="GO:0051213">
    <property type="term" value="F:dioxygenase activity"/>
    <property type="evidence" value="ECO:0007669"/>
    <property type="project" value="UniProtKB-KW"/>
</dbReference>
<organism evidence="5 6">
    <name type="scientific">Klebsiella pneumoniae</name>
    <dbReference type="NCBI Taxonomy" id="573"/>
    <lineage>
        <taxon>Bacteria</taxon>
        <taxon>Pseudomonadati</taxon>
        <taxon>Pseudomonadota</taxon>
        <taxon>Gammaproteobacteria</taxon>
        <taxon>Enterobacterales</taxon>
        <taxon>Enterobacteriaceae</taxon>
        <taxon>Klebsiella/Raoultella group</taxon>
        <taxon>Klebsiella</taxon>
        <taxon>Klebsiella pneumoniae complex</taxon>
    </lineage>
</organism>
<keyword evidence="1" id="KW-0223">Dioxygenase</keyword>
<feature type="compositionally biased region" description="Basic and acidic residues" evidence="3">
    <location>
        <begin position="7"/>
        <end position="22"/>
    </location>
</feature>
<dbReference type="EMBL" id="UGLH01000006">
    <property type="protein sequence ID" value="STT83749.1"/>
    <property type="molecule type" value="Genomic_DNA"/>
</dbReference>
<reference evidence="5 6" key="1">
    <citation type="submission" date="2018-06" db="EMBL/GenBank/DDBJ databases">
        <authorList>
            <consortium name="Pathogen Informatics"/>
            <person name="Doyle S."/>
        </authorList>
    </citation>
    <scope>NUCLEOTIDE SEQUENCE [LARGE SCALE GENOMIC DNA]</scope>
    <source>
        <strain evidence="5 6">NCTC5047</strain>
    </source>
</reference>